<feature type="compositionally biased region" description="Basic and acidic residues" evidence="1">
    <location>
        <begin position="1"/>
        <end position="16"/>
    </location>
</feature>
<comment type="caution">
    <text evidence="3">The sequence shown here is derived from an EMBL/GenBank/DDBJ whole genome shotgun (WGS) entry which is preliminary data.</text>
</comment>
<dbReference type="Pfam" id="PF10539">
    <property type="entry name" value="Dev_Cell_Death"/>
    <property type="match status" value="1"/>
</dbReference>
<protein>
    <recommendedName>
        <fullName evidence="2">DCD domain-containing protein</fullName>
    </recommendedName>
</protein>
<evidence type="ECO:0000313" key="4">
    <source>
        <dbReference type="Proteomes" id="UP001345219"/>
    </source>
</evidence>
<dbReference type="SMART" id="SM00767">
    <property type="entry name" value="DCD"/>
    <property type="match status" value="1"/>
</dbReference>
<feature type="compositionally biased region" description="Basic and acidic residues" evidence="1">
    <location>
        <begin position="198"/>
        <end position="220"/>
    </location>
</feature>
<dbReference type="AlphaFoldDB" id="A0AAN7JKZ0"/>
<dbReference type="Proteomes" id="UP001345219">
    <property type="component" value="Chromosome 12"/>
</dbReference>
<feature type="region of interest" description="Disordered" evidence="1">
    <location>
        <begin position="526"/>
        <end position="549"/>
    </location>
</feature>
<proteinExistence type="predicted"/>
<organism evidence="3 4">
    <name type="scientific">Trapa incisa</name>
    <dbReference type="NCBI Taxonomy" id="236973"/>
    <lineage>
        <taxon>Eukaryota</taxon>
        <taxon>Viridiplantae</taxon>
        <taxon>Streptophyta</taxon>
        <taxon>Embryophyta</taxon>
        <taxon>Tracheophyta</taxon>
        <taxon>Spermatophyta</taxon>
        <taxon>Magnoliopsida</taxon>
        <taxon>eudicotyledons</taxon>
        <taxon>Gunneridae</taxon>
        <taxon>Pentapetalae</taxon>
        <taxon>rosids</taxon>
        <taxon>malvids</taxon>
        <taxon>Myrtales</taxon>
        <taxon>Lythraceae</taxon>
        <taxon>Trapa</taxon>
    </lineage>
</organism>
<dbReference type="PROSITE" id="PS51222">
    <property type="entry name" value="DCD"/>
    <property type="match status" value="1"/>
</dbReference>
<name>A0AAN7JKZ0_9MYRT</name>
<accession>A0AAN7JKZ0</accession>
<dbReference type="PANTHER" id="PTHR46444:SF3">
    <property type="entry name" value="DCD (DEVELOPMENT AND CELL DEATH) DOMAIN PROTEIN"/>
    <property type="match status" value="1"/>
</dbReference>
<dbReference type="PANTHER" id="PTHR46444">
    <property type="entry name" value="DCD (DEVELOPMENT AND CELL DEATH) DOMAIN PROTEIN-RELATED"/>
    <property type="match status" value="1"/>
</dbReference>
<sequence>MQALEHNTKHLAEKSVKAMQSQPPEKTVENSSRNVVKESAAKSLLNNKKGKAVLMVKKKIVKKIVKKNRGVSPIISECNRNGEEIRSAEQEDKKETETLVEASNKIQSKSSEQETGKEAEIQVESSVQAKAKASNRITPNSIRSQTKLMKKILPMTADGKDAPNKFQNKIVKKNKGMPLVINERSDINHSEIMQSKEANAKKEKTDHEGEQQKKNSKEDREKTGGLIFLCSAKTKPDCFKYCIMAVPESQKDMILGIKPGLKLFLYDYDLKLMYGIYKASSSGGKKLEPKAFGGAFPYQVRFRTHADCFPLPESILKKEMPENYVTKHKLKTELTFKQVIRLMELFRPVVTRPMAQPQVNNLPASSTRKERVRGRDERRYPPPLAHERDWLISNREVREEPTPEMFLTEKEYRSYGLRGERRISDIPSRAAPASDLYWEDYHRRRHREYVYAGSSSSDHRRAYSFDSRRENPLADRYPDYQRRVNIPSSEASWMDSDHDLHRREIDPVDRIYGLWQHRQMEYDLRRYGRGDPNQTSMPVSSRYSFAGPR</sequence>
<feature type="region of interest" description="Disordered" evidence="1">
    <location>
        <begin position="1"/>
        <end position="43"/>
    </location>
</feature>
<dbReference type="EMBL" id="JAXIOK010000019">
    <property type="protein sequence ID" value="KAK4748854.1"/>
    <property type="molecule type" value="Genomic_DNA"/>
</dbReference>
<feature type="compositionally biased region" description="Basic and acidic residues" evidence="1">
    <location>
        <begin position="367"/>
        <end position="380"/>
    </location>
</feature>
<feature type="domain" description="DCD" evidence="2">
    <location>
        <begin position="221"/>
        <end position="348"/>
    </location>
</feature>
<feature type="compositionally biased region" description="Polar residues" evidence="1">
    <location>
        <begin position="532"/>
        <end position="543"/>
    </location>
</feature>
<evidence type="ECO:0000256" key="1">
    <source>
        <dbReference type="SAM" id="MobiDB-lite"/>
    </source>
</evidence>
<gene>
    <name evidence="3" type="ORF">SAY87_015440</name>
</gene>
<feature type="region of interest" description="Disordered" evidence="1">
    <location>
        <begin position="359"/>
        <end position="380"/>
    </location>
</feature>
<feature type="compositionally biased region" description="Basic and acidic residues" evidence="1">
    <location>
        <begin position="80"/>
        <end position="97"/>
    </location>
</feature>
<feature type="region of interest" description="Disordered" evidence="1">
    <location>
        <begin position="79"/>
        <end position="136"/>
    </location>
</feature>
<keyword evidence="4" id="KW-1185">Reference proteome</keyword>
<dbReference type="InterPro" id="IPR013989">
    <property type="entry name" value="Dev_and_cell_death_domain"/>
</dbReference>
<feature type="region of interest" description="Disordered" evidence="1">
    <location>
        <begin position="187"/>
        <end position="220"/>
    </location>
</feature>
<feature type="compositionally biased region" description="Basic and acidic residues" evidence="1">
    <location>
        <begin position="111"/>
        <end position="120"/>
    </location>
</feature>
<evidence type="ECO:0000259" key="2">
    <source>
        <dbReference type="PROSITE" id="PS51222"/>
    </source>
</evidence>
<feature type="compositionally biased region" description="Polar residues" evidence="1">
    <location>
        <begin position="18"/>
        <end position="34"/>
    </location>
</feature>
<evidence type="ECO:0000313" key="3">
    <source>
        <dbReference type="EMBL" id="KAK4748854.1"/>
    </source>
</evidence>
<reference evidence="3 4" key="1">
    <citation type="journal article" date="2023" name="Hortic Res">
        <title>Pangenome of water caltrop reveals structural variations and asymmetric subgenome divergence after allopolyploidization.</title>
        <authorList>
            <person name="Zhang X."/>
            <person name="Chen Y."/>
            <person name="Wang L."/>
            <person name="Yuan Y."/>
            <person name="Fang M."/>
            <person name="Shi L."/>
            <person name="Lu R."/>
            <person name="Comes H.P."/>
            <person name="Ma Y."/>
            <person name="Chen Y."/>
            <person name="Huang G."/>
            <person name="Zhou Y."/>
            <person name="Zheng Z."/>
            <person name="Qiu Y."/>
        </authorList>
    </citation>
    <scope>NUCLEOTIDE SEQUENCE [LARGE SCALE GENOMIC DNA]</scope>
    <source>
        <tissue evidence="3">Roots</tissue>
    </source>
</reference>